<protein>
    <submittedName>
        <fullName evidence="1">Copper chaperone PCu(A)C</fullName>
    </submittedName>
</protein>
<keyword evidence="2" id="KW-1185">Reference proteome</keyword>
<dbReference type="EMBL" id="JBHSQW010000011">
    <property type="protein sequence ID" value="MFC5993739.1"/>
    <property type="molecule type" value="Genomic_DNA"/>
</dbReference>
<comment type="caution">
    <text evidence="1">The sequence shown here is derived from an EMBL/GenBank/DDBJ whole genome shotgun (WGS) entry which is preliminary data.</text>
</comment>
<evidence type="ECO:0000313" key="1">
    <source>
        <dbReference type="EMBL" id="MFC5993739.1"/>
    </source>
</evidence>
<dbReference type="InterPro" id="IPR036182">
    <property type="entry name" value="PCuAC_sf"/>
</dbReference>
<dbReference type="InterPro" id="IPR007410">
    <property type="entry name" value="LpqE-like"/>
</dbReference>
<reference evidence="2" key="1">
    <citation type="journal article" date="2019" name="Int. J. Syst. Evol. Microbiol.">
        <title>The Global Catalogue of Microorganisms (GCM) 10K type strain sequencing project: providing services to taxonomists for standard genome sequencing and annotation.</title>
        <authorList>
            <consortium name="The Broad Institute Genomics Platform"/>
            <consortium name="The Broad Institute Genome Sequencing Center for Infectious Disease"/>
            <person name="Wu L."/>
            <person name="Ma J."/>
        </authorList>
    </citation>
    <scope>NUCLEOTIDE SEQUENCE [LARGE SCALE GENOMIC DNA]</scope>
    <source>
        <strain evidence="2">CCM 8391</strain>
    </source>
</reference>
<accession>A0ABW1IZD3</accession>
<evidence type="ECO:0000313" key="2">
    <source>
        <dbReference type="Proteomes" id="UP001596302"/>
    </source>
</evidence>
<organism evidence="1 2">
    <name type="scientific">Pseudonocardia hispaniensis</name>
    <dbReference type="NCBI Taxonomy" id="904933"/>
    <lineage>
        <taxon>Bacteria</taxon>
        <taxon>Bacillati</taxon>
        <taxon>Actinomycetota</taxon>
        <taxon>Actinomycetes</taxon>
        <taxon>Pseudonocardiales</taxon>
        <taxon>Pseudonocardiaceae</taxon>
        <taxon>Pseudonocardia</taxon>
    </lineage>
</organism>
<dbReference type="Pfam" id="PF04314">
    <property type="entry name" value="PCuAC"/>
    <property type="match status" value="1"/>
</dbReference>
<dbReference type="RefSeq" id="WP_379583708.1">
    <property type="nucleotide sequence ID" value="NZ_JBHSQW010000011.1"/>
</dbReference>
<dbReference type="PROSITE" id="PS51257">
    <property type="entry name" value="PROKAR_LIPOPROTEIN"/>
    <property type="match status" value="1"/>
</dbReference>
<gene>
    <name evidence="1" type="ORF">ACFQE5_05860</name>
</gene>
<dbReference type="SUPFAM" id="SSF110087">
    <property type="entry name" value="DR1885-like metal-binding protein"/>
    <property type="match status" value="1"/>
</dbReference>
<sequence>MSRTERFRPIRFALVIGGTIAALGLTGCGAGQIAQTARQTPAVSGANVTAGDIAVRNAMITFPDEHQHGKVIYPRGGAAPVALVIANQSDTADRLLSASSPVATAVQVTGDTMIPGEQALISGGDATKVPNSRQIDVVLDGLTRDVSPGLDYPIVLVFERAGAVTVDLPVDASATGRQTEGSGGGGGH</sequence>
<proteinExistence type="predicted"/>
<name>A0ABW1IZD3_9PSEU</name>
<dbReference type="Gene3D" id="2.60.40.1890">
    <property type="entry name" value="PCu(A)C copper chaperone"/>
    <property type="match status" value="1"/>
</dbReference>
<dbReference type="Proteomes" id="UP001596302">
    <property type="component" value="Unassembled WGS sequence"/>
</dbReference>